<evidence type="ECO:0000256" key="22">
    <source>
        <dbReference type="ARBA" id="ARBA00046382"/>
    </source>
</evidence>
<keyword evidence="20" id="KW-0449">Lipoprotein</keyword>
<comment type="similarity">
    <text evidence="8 23">Belongs to the tetraspanin (TM4SF) family.</text>
</comment>
<dbReference type="GO" id="GO:0042470">
    <property type="term" value="C:melanosome"/>
    <property type="evidence" value="ECO:0007669"/>
    <property type="project" value="UniProtKB-SubCell"/>
</dbReference>
<dbReference type="AlphaFoldDB" id="A0AAN7N350"/>
<feature type="transmembrane region" description="Helical" evidence="23">
    <location>
        <begin position="95"/>
        <end position="119"/>
    </location>
</feature>
<keyword evidence="17" id="KW-0564">Palmitate</keyword>
<evidence type="ECO:0000256" key="9">
    <source>
        <dbReference type="ARBA" id="ARBA00022448"/>
    </source>
</evidence>
<comment type="caution">
    <text evidence="23">Lacks conserved residue(s) required for the propagation of feature annotation.</text>
</comment>
<dbReference type="PIRSF" id="PIRSF002419">
    <property type="entry name" value="Tetraspanin"/>
    <property type="match status" value="1"/>
</dbReference>
<dbReference type="InterPro" id="IPR008952">
    <property type="entry name" value="Tetraspanin_EC2_sf"/>
</dbReference>
<evidence type="ECO:0000256" key="20">
    <source>
        <dbReference type="ARBA" id="ARBA00023288"/>
    </source>
</evidence>
<evidence type="ECO:0000256" key="19">
    <source>
        <dbReference type="ARBA" id="ARBA00023228"/>
    </source>
</evidence>
<keyword evidence="13" id="KW-0967">Endosome</keyword>
<dbReference type="GO" id="GO:0015031">
    <property type="term" value="P:protein transport"/>
    <property type="evidence" value="ECO:0007669"/>
    <property type="project" value="UniProtKB-KW"/>
</dbReference>
<comment type="function">
    <text evidence="21">Functions as a cell surface receptor for TIMP1 and plays a role in the activation of cellular signaling cascades. Plays a role in the activation of ITGB1 and integrin signaling, leading to the activation of AKT, FAK/PTK2 and MAP kinases. Promotes cell survival, reorganization of the actin cytoskeleton, cell adhesion, spreading and migration, via its role in the activation of AKT and FAK/PTK2. Plays a role in VEGFA signaling via its role in regulating the internalization of KDR/VEGFR2. Plays a role in intracellular vesicular transport processes, and is required for normal trafficking of the PMEL luminal domain that is essential for the development and maturation of melanocytes. Plays a role in the adhesion of leukocytes onto endothelial cells via its role in the regulation of SELP trafficking. May play a role in mast cell degranulation in response to Ms4a2/FceRI stimulation, but not in mast cell degranulation in response to other stimuli.</text>
</comment>
<dbReference type="InterPro" id="IPR018499">
    <property type="entry name" value="Tetraspanin/Peripherin"/>
</dbReference>
<evidence type="ECO:0000256" key="16">
    <source>
        <dbReference type="ARBA" id="ARBA00023136"/>
    </source>
</evidence>
<dbReference type="GO" id="GO:0031902">
    <property type="term" value="C:late endosome membrane"/>
    <property type="evidence" value="ECO:0007669"/>
    <property type="project" value="UniProtKB-SubCell"/>
</dbReference>
<comment type="subunit">
    <text evidence="22">Interacts with TIMP1 and ITGB1 and recruits TIMP1 to ITGB1. Interacts with CD9. Identified in a complex with CD9 and ITGB3. Interacts with PMEL. Interacts with KDR/VEGFR2; identified in a complex with ITGB1 and KDR/VEGFR2 and is required to recruit KDR to ITGB1 complexes. Interacts with SYT7.</text>
</comment>
<comment type="caution">
    <text evidence="25">The sequence shown here is derived from an EMBL/GenBank/DDBJ whole genome shotgun (WGS) entry which is preliminary data.</text>
</comment>
<evidence type="ECO:0000256" key="23">
    <source>
        <dbReference type="RuleBase" id="RU361218"/>
    </source>
</evidence>
<dbReference type="InterPro" id="IPR018503">
    <property type="entry name" value="Tetraspanin_CS"/>
</dbReference>
<dbReference type="PRINTS" id="PR00259">
    <property type="entry name" value="TMFOUR"/>
</dbReference>
<feature type="region of interest" description="Disordered" evidence="24">
    <location>
        <begin position="134"/>
        <end position="156"/>
    </location>
</feature>
<evidence type="ECO:0000256" key="7">
    <source>
        <dbReference type="ARBA" id="ARBA00004651"/>
    </source>
</evidence>
<dbReference type="GO" id="GO:0005886">
    <property type="term" value="C:plasma membrane"/>
    <property type="evidence" value="ECO:0007669"/>
    <property type="project" value="UniProtKB-SubCell"/>
</dbReference>
<evidence type="ECO:0000256" key="14">
    <source>
        <dbReference type="ARBA" id="ARBA00022927"/>
    </source>
</evidence>
<keyword evidence="15 23" id="KW-1133">Transmembrane helix</keyword>
<keyword evidence="19" id="KW-0458">Lysosome</keyword>
<dbReference type="PANTHER" id="PTHR19282:SF456">
    <property type="entry name" value="CD63 MOLECULE"/>
    <property type="match status" value="1"/>
</dbReference>
<evidence type="ECO:0000256" key="8">
    <source>
        <dbReference type="ARBA" id="ARBA00006840"/>
    </source>
</evidence>
<dbReference type="Proteomes" id="UP001333110">
    <property type="component" value="Unassembled WGS sequence"/>
</dbReference>
<dbReference type="GO" id="GO:0005771">
    <property type="term" value="C:multivesicular body"/>
    <property type="evidence" value="ECO:0007669"/>
    <property type="project" value="UniProtKB-SubCell"/>
</dbReference>
<evidence type="ECO:0000256" key="17">
    <source>
        <dbReference type="ARBA" id="ARBA00023139"/>
    </source>
</evidence>
<dbReference type="SUPFAM" id="SSF48652">
    <property type="entry name" value="Tetraspanin"/>
    <property type="match status" value="1"/>
</dbReference>
<dbReference type="GO" id="GO:1900746">
    <property type="term" value="P:regulation of vascular endothelial growth factor signaling pathway"/>
    <property type="evidence" value="ECO:0007669"/>
    <property type="project" value="TreeGrafter"/>
</dbReference>
<evidence type="ECO:0000256" key="11">
    <source>
        <dbReference type="ARBA" id="ARBA00022525"/>
    </source>
</evidence>
<dbReference type="EMBL" id="JAUNZN010000031">
    <property type="protein sequence ID" value="KAK4807265.1"/>
    <property type="molecule type" value="Genomic_DNA"/>
</dbReference>
<feature type="transmembrane region" description="Helical" evidence="23">
    <location>
        <begin position="67"/>
        <end position="88"/>
    </location>
</feature>
<evidence type="ECO:0000256" key="10">
    <source>
        <dbReference type="ARBA" id="ARBA00022475"/>
    </source>
</evidence>
<sequence>MLSCGCPPPTPLARGGSWPRRVAAAPQFPLPPPQVCGVALIAIGIYAQVALSEALAVSSASASSTPVAILVLGIIIFFISFFGCCGAWKESYCMVTTFAVLLSIIFLVEIAAAITGYVFKDKVGDSWGGGTGARTRLGAAGPPPPSPSDPPRPPQVRSVLEDGLWDAMHKYGEDEPATAAVDELQRDFACCGVNNYTDWATIERFRFNNTVPRSCCRVNTTSCNVRPSPATVYEKGCLQSIEAWMKKNILIVAAVALGIAFFEILGIIFACCLMKGIRSGYEVM</sequence>
<feature type="compositionally biased region" description="Pro residues" evidence="24">
    <location>
        <begin position="141"/>
        <end position="154"/>
    </location>
</feature>
<keyword evidence="10" id="KW-1003">Cell membrane</keyword>
<keyword evidence="11" id="KW-0964">Secreted</keyword>
<keyword evidence="12 23" id="KW-0812">Transmembrane</keyword>
<evidence type="ECO:0000256" key="12">
    <source>
        <dbReference type="ARBA" id="ARBA00022692"/>
    </source>
</evidence>
<dbReference type="PROSITE" id="PS00421">
    <property type="entry name" value="TM4_1"/>
    <property type="match status" value="1"/>
</dbReference>
<evidence type="ECO:0000313" key="25">
    <source>
        <dbReference type="EMBL" id="KAK4807265.1"/>
    </source>
</evidence>
<keyword evidence="9" id="KW-0813">Transport</keyword>
<evidence type="ECO:0000256" key="15">
    <source>
        <dbReference type="ARBA" id="ARBA00022989"/>
    </source>
</evidence>
<evidence type="ECO:0000256" key="3">
    <source>
        <dbReference type="ARBA" id="ARBA00004223"/>
    </source>
</evidence>
<evidence type="ECO:0000256" key="1">
    <source>
        <dbReference type="ARBA" id="ARBA00004107"/>
    </source>
</evidence>
<keyword evidence="14" id="KW-0653">Protein transport</keyword>
<dbReference type="GO" id="GO:0009986">
    <property type="term" value="C:cell surface"/>
    <property type="evidence" value="ECO:0007669"/>
    <property type="project" value="UniProtKB-SubCell"/>
</dbReference>
<evidence type="ECO:0000256" key="13">
    <source>
        <dbReference type="ARBA" id="ARBA00022753"/>
    </source>
</evidence>
<dbReference type="Pfam" id="PF00335">
    <property type="entry name" value="Tetraspanin"/>
    <property type="match status" value="1"/>
</dbReference>
<proteinExistence type="inferred from homology"/>
<evidence type="ECO:0000256" key="2">
    <source>
        <dbReference type="ARBA" id="ARBA00004155"/>
    </source>
</evidence>
<comment type="subcellular location">
    <subcellularLocation>
        <location evidence="7">Cell membrane</location>
        <topology evidence="7">Multi-pass membrane protein</topology>
    </subcellularLocation>
    <subcellularLocation>
        <location evidence="4">Cell surface</location>
    </subcellularLocation>
    <subcellularLocation>
        <location evidence="6">Endosome</location>
        <location evidence="6">Multivesicular body</location>
    </subcellularLocation>
    <subcellularLocation>
        <location evidence="1">Late endosome membrane</location>
        <topology evidence="1">Multi-pass membrane protein</topology>
    </subcellularLocation>
    <subcellularLocation>
        <location evidence="2">Lysosome membrane</location>
        <topology evidence="2">Multi-pass membrane protein</topology>
    </subcellularLocation>
    <subcellularLocation>
        <location evidence="3">Melanosome</location>
    </subcellularLocation>
    <subcellularLocation>
        <location evidence="23">Membrane</location>
        <topology evidence="23">Multi-pass membrane protein</topology>
    </subcellularLocation>
    <subcellularLocation>
        <location evidence="5">Secreted</location>
        <location evidence="5">Extracellular exosome</location>
    </subcellularLocation>
</comment>
<accession>A0AAN7N350</accession>
<evidence type="ECO:0000313" key="26">
    <source>
        <dbReference type="Proteomes" id="UP001333110"/>
    </source>
</evidence>
<evidence type="ECO:0000256" key="4">
    <source>
        <dbReference type="ARBA" id="ARBA00004241"/>
    </source>
</evidence>
<evidence type="ECO:0000256" key="6">
    <source>
        <dbReference type="ARBA" id="ARBA00004559"/>
    </source>
</evidence>
<protein>
    <recommendedName>
        <fullName evidence="23">Tetraspanin</fullName>
    </recommendedName>
</protein>
<keyword evidence="18" id="KW-0325">Glycoprotein</keyword>
<name>A0AAN7N350_MYCAM</name>
<gene>
    <name evidence="25" type="ORF">QYF61_006326</name>
</gene>
<reference evidence="25 26" key="1">
    <citation type="journal article" date="2023" name="J. Hered.">
        <title>Chromosome-level genome of the wood stork (Mycteria americana) provides insight into avian chromosome evolution.</title>
        <authorList>
            <person name="Flamio R. Jr."/>
            <person name="Ramstad K.M."/>
        </authorList>
    </citation>
    <scope>NUCLEOTIDE SEQUENCE [LARGE SCALE GENOMIC DNA]</scope>
    <source>
        <strain evidence="25">JAX WOST 10</strain>
    </source>
</reference>
<dbReference type="FunFam" id="1.10.1450.10:FF:000019">
    <property type="entry name" value="Tetraspanin"/>
    <property type="match status" value="1"/>
</dbReference>
<keyword evidence="26" id="KW-1185">Reference proteome</keyword>
<evidence type="ECO:0000256" key="24">
    <source>
        <dbReference type="SAM" id="MobiDB-lite"/>
    </source>
</evidence>
<organism evidence="25 26">
    <name type="scientific">Mycteria americana</name>
    <name type="common">Wood stork</name>
    <dbReference type="NCBI Taxonomy" id="33587"/>
    <lineage>
        <taxon>Eukaryota</taxon>
        <taxon>Metazoa</taxon>
        <taxon>Chordata</taxon>
        <taxon>Craniata</taxon>
        <taxon>Vertebrata</taxon>
        <taxon>Euteleostomi</taxon>
        <taxon>Archelosauria</taxon>
        <taxon>Archosauria</taxon>
        <taxon>Dinosauria</taxon>
        <taxon>Saurischia</taxon>
        <taxon>Theropoda</taxon>
        <taxon>Coelurosauria</taxon>
        <taxon>Aves</taxon>
        <taxon>Neognathae</taxon>
        <taxon>Neoaves</taxon>
        <taxon>Aequornithes</taxon>
        <taxon>Ciconiiformes</taxon>
        <taxon>Ciconiidae</taxon>
        <taxon>Mycteria</taxon>
    </lineage>
</organism>
<evidence type="ECO:0000256" key="18">
    <source>
        <dbReference type="ARBA" id="ARBA00023180"/>
    </source>
</evidence>
<dbReference type="GO" id="GO:0005576">
    <property type="term" value="C:extracellular region"/>
    <property type="evidence" value="ECO:0007669"/>
    <property type="project" value="UniProtKB-SubCell"/>
</dbReference>
<dbReference type="Gene3D" id="1.10.1450.10">
    <property type="entry name" value="Tetraspanin"/>
    <property type="match status" value="1"/>
</dbReference>
<evidence type="ECO:0000256" key="5">
    <source>
        <dbReference type="ARBA" id="ARBA00004550"/>
    </source>
</evidence>
<dbReference type="GO" id="GO:0030154">
    <property type="term" value="P:cell differentiation"/>
    <property type="evidence" value="ECO:0007669"/>
    <property type="project" value="UniProtKB-ARBA"/>
</dbReference>
<dbReference type="InterPro" id="IPR000301">
    <property type="entry name" value="Tetraspanin_animals"/>
</dbReference>
<dbReference type="GO" id="GO:0005765">
    <property type="term" value="C:lysosomal membrane"/>
    <property type="evidence" value="ECO:0007669"/>
    <property type="project" value="UniProtKB-SubCell"/>
</dbReference>
<dbReference type="PANTHER" id="PTHR19282">
    <property type="entry name" value="TETRASPANIN"/>
    <property type="match status" value="1"/>
</dbReference>
<keyword evidence="16 23" id="KW-0472">Membrane</keyword>
<feature type="transmembrane region" description="Helical" evidence="23">
    <location>
        <begin position="249"/>
        <end position="274"/>
    </location>
</feature>
<evidence type="ECO:0000256" key="21">
    <source>
        <dbReference type="ARBA" id="ARBA00043922"/>
    </source>
</evidence>